<dbReference type="Proteomes" id="UP000321352">
    <property type="component" value="Segment"/>
</dbReference>
<sequence length="72" mass="8834">MKSIYKTINQEWKTQKYREFNRNFTKDALNLKTTEFDMFIFLGTRSQEQFVHYYINSLRTEIVCKTQGIIKR</sequence>
<evidence type="ECO:0000313" key="1">
    <source>
        <dbReference type="EMBL" id="BBM61912.1"/>
    </source>
</evidence>
<organism evidence="1 2">
    <name type="scientific">Escherichia phage SP27</name>
    <dbReference type="NCBI Taxonomy" id="2495557"/>
    <lineage>
        <taxon>Viruses</taxon>
        <taxon>Duplodnaviria</taxon>
        <taxon>Heunggongvirae</taxon>
        <taxon>Uroviricota</taxon>
        <taxon>Caudoviricetes</taxon>
        <taxon>Asteriusvirus</taxon>
        <taxon>Asteriusvirus PBECO4</taxon>
    </lineage>
</organism>
<reference evidence="1 2" key="1">
    <citation type="submission" date="2019-07" db="EMBL/GenBank/DDBJ databases">
        <title>Whole genome analysis of E. coli Jumbo phage.</title>
        <authorList>
            <person name="Azam A.H."/>
            <person name="Oishi K."/>
            <person name="Miyanaga K."/>
            <person name="Tanji Y."/>
        </authorList>
    </citation>
    <scope>NUCLEOTIDE SEQUENCE [LARGE SCALE GENOMIC DNA]</scope>
    <source>
        <strain evidence="1 2">SP27</strain>
    </source>
</reference>
<evidence type="ECO:0000313" key="2">
    <source>
        <dbReference type="Proteomes" id="UP000321352"/>
    </source>
</evidence>
<accession>A0A5A4U667</accession>
<dbReference type="EMBL" id="LC494302">
    <property type="protein sequence ID" value="BBM61912.1"/>
    <property type="molecule type" value="Genomic_DNA"/>
</dbReference>
<name>A0A5A4U667_9CAUD</name>
<protein>
    <submittedName>
        <fullName evidence="1">Uncharacterized protein</fullName>
    </submittedName>
</protein>
<proteinExistence type="predicted"/>
<gene>
    <name evidence="1" type="ORF">EO157G_3230</name>
</gene>